<protein>
    <recommendedName>
        <fullName evidence="3">ParB/Sulfiredoxin domain-containing protein</fullName>
    </recommendedName>
</protein>
<dbReference type="InterPro" id="IPR036086">
    <property type="entry name" value="ParB/Sulfiredoxin_sf"/>
</dbReference>
<evidence type="ECO:0000313" key="2">
    <source>
        <dbReference type="Proteomes" id="UP000501452"/>
    </source>
</evidence>
<dbReference type="KEGG" id="rub:GBA63_22145"/>
<keyword evidence="1" id="KW-0614">Plasmid</keyword>
<proteinExistence type="predicted"/>
<dbReference type="SUPFAM" id="SSF110849">
    <property type="entry name" value="ParB/Sulfiredoxin"/>
    <property type="match status" value="1"/>
</dbReference>
<dbReference type="AlphaFoldDB" id="A0A6G8QG26"/>
<reference evidence="1 2" key="1">
    <citation type="submission" date="2019-10" db="EMBL/GenBank/DDBJ databases">
        <title>Rubrobacter sp nov SCSIO 52090 isolated from a deep-sea sediment in the South China Sea.</title>
        <authorList>
            <person name="Chen R.W."/>
        </authorList>
    </citation>
    <scope>NUCLEOTIDE SEQUENCE [LARGE SCALE GENOMIC DNA]</scope>
    <source>
        <strain evidence="1 2">SCSIO 52909</strain>
        <plasmid evidence="1 2">unnamed1</plasmid>
    </source>
</reference>
<evidence type="ECO:0000313" key="1">
    <source>
        <dbReference type="EMBL" id="QIN85408.1"/>
    </source>
</evidence>
<gene>
    <name evidence="1" type="ORF">GBA63_22145</name>
</gene>
<accession>A0A6G8QG26</accession>
<organism evidence="1 2">
    <name type="scientific">Rubrobacter tropicus</name>
    <dbReference type="NCBI Taxonomy" id="2653851"/>
    <lineage>
        <taxon>Bacteria</taxon>
        <taxon>Bacillati</taxon>
        <taxon>Actinomycetota</taxon>
        <taxon>Rubrobacteria</taxon>
        <taxon>Rubrobacterales</taxon>
        <taxon>Rubrobacteraceae</taxon>
        <taxon>Rubrobacter</taxon>
    </lineage>
</organism>
<geneLocation type="plasmid" evidence="1 2">
    <name>unnamed1</name>
</geneLocation>
<dbReference type="RefSeq" id="WP_166180687.1">
    <property type="nucleotide sequence ID" value="NZ_CP045120.1"/>
</dbReference>
<dbReference type="Proteomes" id="UP000501452">
    <property type="component" value="Plasmid unnamed1"/>
</dbReference>
<keyword evidence="2" id="KW-1185">Reference proteome</keyword>
<sequence length="159" mass="17392">MYSAELQEKSMKDFARARRTASTRRLLGRLAARLRGVALCCASPACFEAAREGSGALPRGRERVETVEVARIRGTVGRCRDFDRDFLPLSSALAKRWVSVDRAFHEGRTLPPVELYELGGDYFVVDGNHRVSVARVHGAAAVDAVVKRYAKAHAAACGC</sequence>
<evidence type="ECO:0008006" key="3">
    <source>
        <dbReference type="Google" id="ProtNLM"/>
    </source>
</evidence>
<name>A0A6G8QG26_9ACTN</name>
<dbReference type="EMBL" id="CP045120">
    <property type="protein sequence ID" value="QIN85408.1"/>
    <property type="molecule type" value="Genomic_DNA"/>
</dbReference>